<dbReference type="PANTHER" id="PTHR43191:SF2">
    <property type="entry name" value="RRNA METHYLTRANSFERASE 3, MITOCHONDRIAL"/>
    <property type="match status" value="1"/>
</dbReference>
<evidence type="ECO:0000313" key="6">
    <source>
        <dbReference type="Proteomes" id="UP000271031"/>
    </source>
</evidence>
<dbReference type="OrthoDB" id="9794400at2"/>
<keyword evidence="6" id="KW-1185">Reference proteome</keyword>
<dbReference type="SUPFAM" id="SSF55315">
    <property type="entry name" value="L30e-like"/>
    <property type="match status" value="1"/>
</dbReference>
<evidence type="ECO:0000259" key="4">
    <source>
        <dbReference type="SMART" id="SM00967"/>
    </source>
</evidence>
<accession>A0A3M8DQD7</accession>
<evidence type="ECO:0000256" key="3">
    <source>
        <dbReference type="ARBA" id="ARBA00022679"/>
    </source>
</evidence>
<dbReference type="AlphaFoldDB" id="A0A3M8DQD7"/>
<keyword evidence="3 5" id="KW-0808">Transferase</keyword>
<dbReference type="GO" id="GO:0006396">
    <property type="term" value="P:RNA processing"/>
    <property type="evidence" value="ECO:0007669"/>
    <property type="project" value="InterPro"/>
</dbReference>
<dbReference type="InterPro" id="IPR051259">
    <property type="entry name" value="rRNA_Methyltransferase"/>
</dbReference>
<comment type="similarity">
    <text evidence="1">Belongs to the class IV-like SAM-binding methyltransferase superfamily. RNA methyltransferase TrmH family.</text>
</comment>
<reference evidence="5 6" key="1">
    <citation type="submission" date="2018-10" db="EMBL/GenBank/DDBJ databases">
        <title>Phylogenomics of Brevibacillus.</title>
        <authorList>
            <person name="Dunlap C."/>
        </authorList>
    </citation>
    <scope>NUCLEOTIDE SEQUENCE [LARGE SCALE GENOMIC DNA]</scope>
    <source>
        <strain evidence="5 6">JCM 15716</strain>
    </source>
</reference>
<evidence type="ECO:0000313" key="5">
    <source>
        <dbReference type="EMBL" id="RNB90340.1"/>
    </source>
</evidence>
<keyword evidence="2 5" id="KW-0489">Methyltransferase</keyword>
<dbReference type="CDD" id="cd18095">
    <property type="entry name" value="SpoU-like_rRNA-MTase"/>
    <property type="match status" value="1"/>
</dbReference>
<evidence type="ECO:0000256" key="1">
    <source>
        <dbReference type="ARBA" id="ARBA00007228"/>
    </source>
</evidence>
<gene>
    <name evidence="5" type="ORF">EDM56_07440</name>
</gene>
<dbReference type="GO" id="GO:0005737">
    <property type="term" value="C:cytoplasm"/>
    <property type="evidence" value="ECO:0007669"/>
    <property type="project" value="UniProtKB-ARBA"/>
</dbReference>
<dbReference type="InterPro" id="IPR029028">
    <property type="entry name" value="Alpha/beta_knot_MTases"/>
</dbReference>
<evidence type="ECO:0000256" key="2">
    <source>
        <dbReference type="ARBA" id="ARBA00022603"/>
    </source>
</evidence>
<sequence>MEQEMITSIHNPQIKRLHQLLNRKGREASGTFLVEGVHLVEEALQSGAAVKTVIYDMDRGIDPACEASLRVYDRPLKRIAVTEQVLAKLSETKSPQGIVAEVSQHSVDWQAWKQKYEQAGSAFVVLMLDELQDPGNLGTIIRTAEAAGIDGIVVGENSVDLYNGKVLRATMGAIFRLPLFRLPLPAACEELGAMGTRLLVTSVHDGSVAYDEPVYDGRIAIVIGNEGRGVSPEISRLATTHVHIPLYGAAESLNAAVACGIMLYEARRQRKE</sequence>
<dbReference type="GO" id="GO:0008173">
    <property type="term" value="F:RNA methyltransferase activity"/>
    <property type="evidence" value="ECO:0007669"/>
    <property type="project" value="InterPro"/>
</dbReference>
<comment type="caution">
    <text evidence="5">The sequence shown here is derived from an EMBL/GenBank/DDBJ whole genome shotgun (WGS) entry which is preliminary data.</text>
</comment>
<dbReference type="EMBL" id="RHHQ01000007">
    <property type="protein sequence ID" value="RNB90340.1"/>
    <property type="molecule type" value="Genomic_DNA"/>
</dbReference>
<dbReference type="PANTHER" id="PTHR43191">
    <property type="entry name" value="RRNA METHYLTRANSFERASE 3"/>
    <property type="match status" value="1"/>
</dbReference>
<proteinExistence type="inferred from homology"/>
<dbReference type="Pfam" id="PF00588">
    <property type="entry name" value="SpoU_methylase"/>
    <property type="match status" value="1"/>
</dbReference>
<dbReference type="Gene3D" id="3.40.1280.10">
    <property type="match status" value="1"/>
</dbReference>
<dbReference type="GO" id="GO:0003723">
    <property type="term" value="F:RNA binding"/>
    <property type="evidence" value="ECO:0007669"/>
    <property type="project" value="InterPro"/>
</dbReference>
<dbReference type="GO" id="GO:0032259">
    <property type="term" value="P:methylation"/>
    <property type="evidence" value="ECO:0007669"/>
    <property type="project" value="UniProtKB-KW"/>
</dbReference>
<dbReference type="InterPro" id="IPR029064">
    <property type="entry name" value="Ribosomal_eL30-like_sf"/>
</dbReference>
<dbReference type="SMART" id="SM00967">
    <property type="entry name" value="SpoU_sub_bind"/>
    <property type="match status" value="1"/>
</dbReference>
<dbReference type="Proteomes" id="UP000271031">
    <property type="component" value="Unassembled WGS sequence"/>
</dbReference>
<dbReference type="InterPro" id="IPR053888">
    <property type="entry name" value="MRM3-like_sub_bind"/>
</dbReference>
<organism evidence="5 6">
    <name type="scientific">Brevibacillus fluminis</name>
    <dbReference type="NCBI Taxonomy" id="511487"/>
    <lineage>
        <taxon>Bacteria</taxon>
        <taxon>Bacillati</taxon>
        <taxon>Bacillota</taxon>
        <taxon>Bacilli</taxon>
        <taxon>Bacillales</taxon>
        <taxon>Paenibacillaceae</taxon>
        <taxon>Brevibacillus</taxon>
    </lineage>
</organism>
<protein>
    <submittedName>
        <fullName evidence="5">RNA methyltransferase</fullName>
    </submittedName>
</protein>
<dbReference type="SUPFAM" id="SSF75217">
    <property type="entry name" value="alpha/beta knot"/>
    <property type="match status" value="1"/>
</dbReference>
<name>A0A3M8DQD7_9BACL</name>
<feature type="domain" description="RNA 2-O ribose methyltransferase substrate binding" evidence="4">
    <location>
        <begin position="33"/>
        <end position="108"/>
    </location>
</feature>
<dbReference type="InterPro" id="IPR001537">
    <property type="entry name" value="SpoU_MeTrfase"/>
</dbReference>
<dbReference type="RefSeq" id="WP_122917268.1">
    <property type="nucleotide sequence ID" value="NZ_RHHQ01000007.1"/>
</dbReference>
<dbReference type="InterPro" id="IPR029026">
    <property type="entry name" value="tRNA_m1G_MTases_N"/>
</dbReference>
<dbReference type="Gene3D" id="3.30.1330.30">
    <property type="match status" value="1"/>
</dbReference>
<dbReference type="Pfam" id="PF22435">
    <property type="entry name" value="MRM3-like_sub_bind"/>
    <property type="match status" value="1"/>
</dbReference>
<dbReference type="InterPro" id="IPR013123">
    <property type="entry name" value="SpoU_subst-bd"/>
</dbReference>